<accession>A0ABT8N368</accession>
<dbReference type="InterPro" id="IPR011330">
    <property type="entry name" value="Glyco_hydro/deAcase_b/a-brl"/>
</dbReference>
<evidence type="ECO:0000313" key="2">
    <source>
        <dbReference type="EMBL" id="MDN7242340.1"/>
    </source>
</evidence>
<dbReference type="RefSeq" id="WP_301723852.1">
    <property type="nucleotide sequence ID" value="NZ_JAUJWV010000001.1"/>
</dbReference>
<keyword evidence="3" id="KW-1185">Reference proteome</keyword>
<dbReference type="InterPro" id="IPR050248">
    <property type="entry name" value="Polysacc_deacetylase_ArnD"/>
</dbReference>
<organism evidence="2 3">
    <name type="scientific">Planococcus shixiaomingii</name>
    <dbReference type="NCBI Taxonomy" id="3058393"/>
    <lineage>
        <taxon>Bacteria</taxon>
        <taxon>Bacillati</taxon>
        <taxon>Bacillota</taxon>
        <taxon>Bacilli</taxon>
        <taxon>Bacillales</taxon>
        <taxon>Caryophanaceae</taxon>
        <taxon>Planococcus</taxon>
    </lineage>
</organism>
<keyword evidence="2" id="KW-0378">Hydrolase</keyword>
<comment type="caution">
    <text evidence="2">The sequence shown here is derived from an EMBL/GenBank/DDBJ whole genome shotgun (WGS) entry which is preliminary data.</text>
</comment>
<dbReference type="Pfam" id="PF01522">
    <property type="entry name" value="Polysacc_deac_1"/>
    <property type="match status" value="1"/>
</dbReference>
<dbReference type="SUPFAM" id="SSF88713">
    <property type="entry name" value="Glycoside hydrolase/deacetylase"/>
    <property type="match status" value="1"/>
</dbReference>
<evidence type="ECO:0000313" key="3">
    <source>
        <dbReference type="Proteomes" id="UP001172055"/>
    </source>
</evidence>
<dbReference type="PANTHER" id="PTHR10587">
    <property type="entry name" value="GLYCOSYL TRANSFERASE-RELATED"/>
    <property type="match status" value="1"/>
</dbReference>
<name>A0ABT8N368_9BACL</name>
<reference evidence="2 3" key="1">
    <citation type="submission" date="2023-06" db="EMBL/GenBank/DDBJ databases">
        <title>Novel species in genus Planococcus.</title>
        <authorList>
            <person name="Ning S."/>
        </authorList>
    </citation>
    <scope>NUCLEOTIDE SEQUENCE [LARGE SCALE GENOMIC DNA]</scope>
    <source>
        <strain evidence="2 3">N028</strain>
    </source>
</reference>
<sequence length="196" mass="22571">MYDSTHENVVTKIQSPDEKAVVLTFDDGPSRLLPRFLDVLKQENVPAVFFWQTRLLHPQRPWQRVLDEGHIIGSHTVKHRNLVELPKEEQYKDIKNSITAIEQITGSHVRFFRPPYGRFNAETLQVTEQLSLTPVMWKIASMDWELKNDPERLIANVTENLENGAVILLHELPQTLEALPGLIAAIKERGYGFKLL</sequence>
<dbReference type="PROSITE" id="PS51677">
    <property type="entry name" value="NODB"/>
    <property type="match status" value="1"/>
</dbReference>
<proteinExistence type="predicted"/>
<dbReference type="EMBL" id="JAUJWV010000001">
    <property type="protein sequence ID" value="MDN7242340.1"/>
    <property type="molecule type" value="Genomic_DNA"/>
</dbReference>
<dbReference type="CDD" id="cd10917">
    <property type="entry name" value="CE4_NodB_like_6s_7s"/>
    <property type="match status" value="1"/>
</dbReference>
<dbReference type="EC" id="3.-.-.-" evidence="2"/>
<dbReference type="GO" id="GO:0016787">
    <property type="term" value="F:hydrolase activity"/>
    <property type="evidence" value="ECO:0007669"/>
    <property type="project" value="UniProtKB-KW"/>
</dbReference>
<feature type="domain" description="NodB homology" evidence="1">
    <location>
        <begin position="19"/>
        <end position="194"/>
    </location>
</feature>
<dbReference type="Proteomes" id="UP001172055">
    <property type="component" value="Unassembled WGS sequence"/>
</dbReference>
<dbReference type="Gene3D" id="3.20.20.370">
    <property type="entry name" value="Glycoside hydrolase/deacetylase"/>
    <property type="match status" value="1"/>
</dbReference>
<evidence type="ECO:0000259" key="1">
    <source>
        <dbReference type="PROSITE" id="PS51677"/>
    </source>
</evidence>
<protein>
    <submittedName>
        <fullName evidence="2">Polysaccharide deacetylase family protein</fullName>
        <ecNumber evidence="2">3.-.-.-</ecNumber>
    </submittedName>
</protein>
<gene>
    <name evidence="2" type="ORF">QWY14_11050</name>
</gene>
<dbReference type="InterPro" id="IPR002509">
    <property type="entry name" value="NODB_dom"/>
</dbReference>